<keyword evidence="2" id="KW-0662">Pyridine nucleotide biosynthesis</keyword>
<evidence type="ECO:0000256" key="3">
    <source>
        <dbReference type="ARBA" id="ARBA00022679"/>
    </source>
</evidence>
<dbReference type="Proteomes" id="UP000701801">
    <property type="component" value="Unassembled WGS sequence"/>
</dbReference>
<dbReference type="PANTHER" id="PTHR31285">
    <property type="entry name" value="NICOTINAMIDE MONONUCLEOTIDE ADENYLYLTRANSFERASE"/>
    <property type="match status" value="1"/>
</dbReference>
<dbReference type="GO" id="GO:0005634">
    <property type="term" value="C:nucleus"/>
    <property type="evidence" value="ECO:0007669"/>
    <property type="project" value="TreeGrafter"/>
</dbReference>
<keyword evidence="4" id="KW-0548">Nucleotidyltransferase</keyword>
<name>A0A9N9LYF2_9HELO</name>
<comment type="catalytic activity">
    <reaction evidence="8">
        <text>beta-nicotinamide D-ribonucleotide + ATP + H(+) = diphosphate + NAD(+)</text>
        <dbReference type="Rhea" id="RHEA:21360"/>
        <dbReference type="ChEBI" id="CHEBI:14649"/>
        <dbReference type="ChEBI" id="CHEBI:15378"/>
        <dbReference type="ChEBI" id="CHEBI:30616"/>
        <dbReference type="ChEBI" id="CHEBI:33019"/>
        <dbReference type="ChEBI" id="CHEBI:57540"/>
        <dbReference type="EC" id="2.7.7.1"/>
    </reaction>
</comment>
<evidence type="ECO:0008006" key="11">
    <source>
        <dbReference type="Google" id="ProtNLM"/>
    </source>
</evidence>
<dbReference type="GO" id="GO:0005524">
    <property type="term" value="F:ATP binding"/>
    <property type="evidence" value="ECO:0007669"/>
    <property type="project" value="UniProtKB-KW"/>
</dbReference>
<evidence type="ECO:0000256" key="4">
    <source>
        <dbReference type="ARBA" id="ARBA00022695"/>
    </source>
</evidence>
<evidence type="ECO:0000256" key="2">
    <source>
        <dbReference type="ARBA" id="ARBA00022642"/>
    </source>
</evidence>
<evidence type="ECO:0000313" key="9">
    <source>
        <dbReference type="EMBL" id="CAG8980861.1"/>
    </source>
</evidence>
<keyword evidence="3" id="KW-0808">Transferase</keyword>
<evidence type="ECO:0000313" key="10">
    <source>
        <dbReference type="Proteomes" id="UP000701801"/>
    </source>
</evidence>
<dbReference type="OrthoDB" id="5591297at2759"/>
<dbReference type="AlphaFoldDB" id="A0A9N9LYF2"/>
<proteinExistence type="predicted"/>
<keyword evidence="7" id="KW-0520">NAD</keyword>
<evidence type="ECO:0000256" key="1">
    <source>
        <dbReference type="ARBA" id="ARBA00004790"/>
    </source>
</evidence>
<dbReference type="EMBL" id="CAJVRM010000421">
    <property type="protein sequence ID" value="CAG8980861.1"/>
    <property type="molecule type" value="Genomic_DNA"/>
</dbReference>
<sequence>MTTASFSTPSASEMAARISTYSTLLDFFTSSKHIFQILHSISNRASSMPKFLAASTGSPPKPLHILDSSFNPPTLAHHRIILTSLLSAQQNSAKPDPPSPQQTPRLLLLLATQNADKAAKPASFPERLVMMELFASSILSSLSPPLSNELVIDIGVTKHPYFVDKSASIAQEAIYEREGQSEQIHLIGYDTLTRLLSPKYYPGNTLASLVPFLGRHRLEVTYRTDDKWGDRGAQDGFVRGIGEGRLCVRDGMAVEGENEGGGLEEYGGVRAWVTEGRIVMVEGRKNGEEVVSSTKVREAVKKGDEEALRQLVDKGVGEFIRERGLYLDE</sequence>
<dbReference type="SUPFAM" id="SSF52374">
    <property type="entry name" value="Nucleotidylyl transferase"/>
    <property type="match status" value="1"/>
</dbReference>
<dbReference type="Gene3D" id="3.40.50.620">
    <property type="entry name" value="HUPs"/>
    <property type="match status" value="1"/>
</dbReference>
<reference evidence="9" key="1">
    <citation type="submission" date="2021-07" db="EMBL/GenBank/DDBJ databases">
        <authorList>
            <person name="Durling M."/>
        </authorList>
    </citation>
    <scope>NUCLEOTIDE SEQUENCE</scope>
</reference>
<dbReference type="CDD" id="cd02165">
    <property type="entry name" value="NMNAT"/>
    <property type="match status" value="1"/>
</dbReference>
<dbReference type="PANTHER" id="PTHR31285:SF0">
    <property type="entry name" value="NICOTINAMIDE MONONUCLEOTIDE ADENYLYLTRANSFERASE"/>
    <property type="match status" value="1"/>
</dbReference>
<dbReference type="GO" id="GO:0009435">
    <property type="term" value="P:NAD+ biosynthetic process"/>
    <property type="evidence" value="ECO:0007669"/>
    <property type="project" value="InterPro"/>
</dbReference>
<accession>A0A9N9LYF2</accession>
<keyword evidence="6" id="KW-0067">ATP-binding</keyword>
<comment type="pathway">
    <text evidence="1">Cofactor biosynthesis; NAD(+) biosynthesis.</text>
</comment>
<dbReference type="GO" id="GO:0016887">
    <property type="term" value="F:ATP hydrolysis activity"/>
    <property type="evidence" value="ECO:0007669"/>
    <property type="project" value="TreeGrafter"/>
</dbReference>
<dbReference type="InterPro" id="IPR014729">
    <property type="entry name" value="Rossmann-like_a/b/a_fold"/>
</dbReference>
<comment type="caution">
    <text evidence="9">The sequence shown here is derived from an EMBL/GenBank/DDBJ whole genome shotgun (WGS) entry which is preliminary data.</text>
</comment>
<gene>
    <name evidence="9" type="ORF">HYALB_00013054</name>
</gene>
<keyword evidence="10" id="KW-1185">Reference proteome</keyword>
<organism evidence="9 10">
    <name type="scientific">Hymenoscyphus albidus</name>
    <dbReference type="NCBI Taxonomy" id="595503"/>
    <lineage>
        <taxon>Eukaryota</taxon>
        <taxon>Fungi</taxon>
        <taxon>Dikarya</taxon>
        <taxon>Ascomycota</taxon>
        <taxon>Pezizomycotina</taxon>
        <taxon>Leotiomycetes</taxon>
        <taxon>Helotiales</taxon>
        <taxon>Helotiaceae</taxon>
        <taxon>Hymenoscyphus</taxon>
    </lineage>
</organism>
<evidence type="ECO:0000256" key="7">
    <source>
        <dbReference type="ARBA" id="ARBA00023027"/>
    </source>
</evidence>
<evidence type="ECO:0000256" key="6">
    <source>
        <dbReference type="ARBA" id="ARBA00022840"/>
    </source>
</evidence>
<dbReference type="GO" id="GO:0005737">
    <property type="term" value="C:cytoplasm"/>
    <property type="evidence" value="ECO:0007669"/>
    <property type="project" value="TreeGrafter"/>
</dbReference>
<keyword evidence="5" id="KW-0547">Nucleotide-binding</keyword>
<dbReference type="GO" id="GO:0000309">
    <property type="term" value="F:nicotinamide-nucleotide adenylyltransferase activity"/>
    <property type="evidence" value="ECO:0007669"/>
    <property type="project" value="UniProtKB-EC"/>
</dbReference>
<evidence type="ECO:0000256" key="5">
    <source>
        <dbReference type="ARBA" id="ARBA00022741"/>
    </source>
</evidence>
<dbReference type="InterPro" id="IPR005248">
    <property type="entry name" value="NadD/NMNAT"/>
</dbReference>
<protein>
    <recommendedName>
        <fullName evidence="11">Nicotinamide-nucleotide adenylyltransferase</fullName>
    </recommendedName>
</protein>
<evidence type="ECO:0000256" key="8">
    <source>
        <dbReference type="ARBA" id="ARBA00049001"/>
    </source>
</evidence>